<feature type="domain" description="CCHC-type" evidence="3">
    <location>
        <begin position="51"/>
        <end position="66"/>
    </location>
</feature>
<evidence type="ECO:0000313" key="5">
    <source>
        <dbReference type="Proteomes" id="UP000595437"/>
    </source>
</evidence>
<evidence type="ECO:0000256" key="1">
    <source>
        <dbReference type="PROSITE-ProRule" id="PRU00047"/>
    </source>
</evidence>
<feature type="region of interest" description="Disordered" evidence="2">
    <location>
        <begin position="100"/>
        <end position="161"/>
    </location>
</feature>
<keyword evidence="1" id="KW-0479">Metal-binding</keyword>
<proteinExistence type="predicted"/>
<keyword evidence="5" id="KW-1185">Reference proteome</keyword>
<reference evidence="5" key="1">
    <citation type="submission" date="2021-01" db="EMBL/GenBank/DDBJ databases">
        <title>Caligus Genome Assembly.</title>
        <authorList>
            <person name="Gallardo-Escarate C."/>
        </authorList>
    </citation>
    <scope>NUCLEOTIDE SEQUENCE [LARGE SCALE GENOMIC DNA]</scope>
</reference>
<feature type="compositionally biased region" description="Basic and acidic residues" evidence="2">
    <location>
        <begin position="221"/>
        <end position="231"/>
    </location>
</feature>
<feature type="non-terminal residue" evidence="4">
    <location>
        <position position="241"/>
    </location>
</feature>
<keyword evidence="1" id="KW-0863">Zinc-finger</keyword>
<protein>
    <recommendedName>
        <fullName evidence="3">CCHC-type domain-containing protein</fullName>
    </recommendedName>
</protein>
<dbReference type="GO" id="GO:0008270">
    <property type="term" value="F:zinc ion binding"/>
    <property type="evidence" value="ECO:0007669"/>
    <property type="project" value="UniProtKB-KW"/>
</dbReference>
<dbReference type="PROSITE" id="PS50158">
    <property type="entry name" value="ZF_CCHC"/>
    <property type="match status" value="1"/>
</dbReference>
<dbReference type="OrthoDB" id="10022108at2759"/>
<sequence length="241" mass="27248">SEADVPFSKLFRTIMSGKIKFRIKPHRRLPMVVPVGGRKVELISTLQLVQCYKCLRFGHTKVKCPSLHKVTYHEFNKNFRLGLGLPTKIAGADERIITEGAARREEEEEAEDMERSLEEEQTEDSGLHEEGRRPDVEQKTKDCSLDQQNKSSAASGEYNSKSASACELSVLDVSGPGDSKNHGMRDDWVRVMHRGSSIPMKKNYSDHELKNNKRSFNSPETECKKRTRDSASKSLEAVLSH</sequence>
<evidence type="ECO:0000259" key="3">
    <source>
        <dbReference type="PROSITE" id="PS50158"/>
    </source>
</evidence>
<dbReference type="GO" id="GO:0003676">
    <property type="term" value="F:nucleic acid binding"/>
    <property type="evidence" value="ECO:0007669"/>
    <property type="project" value="InterPro"/>
</dbReference>
<evidence type="ECO:0000256" key="2">
    <source>
        <dbReference type="SAM" id="MobiDB-lite"/>
    </source>
</evidence>
<keyword evidence="1" id="KW-0862">Zinc</keyword>
<evidence type="ECO:0000313" key="4">
    <source>
        <dbReference type="EMBL" id="QQP38083.1"/>
    </source>
</evidence>
<dbReference type="EMBL" id="CP045902">
    <property type="protein sequence ID" value="QQP38083.1"/>
    <property type="molecule type" value="Genomic_DNA"/>
</dbReference>
<feature type="non-terminal residue" evidence="4">
    <location>
        <position position="1"/>
    </location>
</feature>
<dbReference type="InterPro" id="IPR001878">
    <property type="entry name" value="Znf_CCHC"/>
</dbReference>
<feature type="compositionally biased region" description="Basic and acidic residues" evidence="2">
    <location>
        <begin position="125"/>
        <end position="144"/>
    </location>
</feature>
<dbReference type="Proteomes" id="UP000595437">
    <property type="component" value="Chromosome 13"/>
</dbReference>
<feature type="compositionally biased region" description="Polar residues" evidence="2">
    <location>
        <begin position="145"/>
        <end position="161"/>
    </location>
</feature>
<accession>A0A7T8GUL1</accession>
<name>A0A7T8GUL1_CALRO</name>
<organism evidence="4 5">
    <name type="scientific">Caligus rogercresseyi</name>
    <name type="common">Sea louse</name>
    <dbReference type="NCBI Taxonomy" id="217165"/>
    <lineage>
        <taxon>Eukaryota</taxon>
        <taxon>Metazoa</taxon>
        <taxon>Ecdysozoa</taxon>
        <taxon>Arthropoda</taxon>
        <taxon>Crustacea</taxon>
        <taxon>Multicrustacea</taxon>
        <taxon>Hexanauplia</taxon>
        <taxon>Copepoda</taxon>
        <taxon>Siphonostomatoida</taxon>
        <taxon>Caligidae</taxon>
        <taxon>Caligus</taxon>
    </lineage>
</organism>
<dbReference type="AlphaFoldDB" id="A0A7T8GUL1"/>
<feature type="region of interest" description="Disordered" evidence="2">
    <location>
        <begin position="194"/>
        <end position="241"/>
    </location>
</feature>
<gene>
    <name evidence="4" type="ORF">FKW44_018565</name>
</gene>